<evidence type="ECO:0000313" key="2">
    <source>
        <dbReference type="EMBL" id="AZN29506.1"/>
    </source>
</evidence>
<accession>A0A3S8Z852</accession>
<dbReference type="PANTHER" id="PTHR30212">
    <property type="entry name" value="PROTEIN YIIM"/>
    <property type="match status" value="1"/>
</dbReference>
<dbReference type="GO" id="GO:0030151">
    <property type="term" value="F:molybdenum ion binding"/>
    <property type="evidence" value="ECO:0007669"/>
    <property type="project" value="InterPro"/>
</dbReference>
<dbReference type="AlphaFoldDB" id="A0A3S8Z852"/>
<evidence type="ECO:0000259" key="1">
    <source>
        <dbReference type="PROSITE" id="PS51340"/>
    </source>
</evidence>
<evidence type="ECO:0000313" key="3">
    <source>
        <dbReference type="Proteomes" id="UP000270021"/>
    </source>
</evidence>
<dbReference type="Proteomes" id="UP000270021">
    <property type="component" value="Chromosome"/>
</dbReference>
<dbReference type="OrthoDB" id="9786134at2"/>
<protein>
    <submittedName>
        <fullName evidence="2">MOSC domain-containing protein</fullName>
    </submittedName>
</protein>
<proteinExistence type="predicted"/>
<dbReference type="InterPro" id="IPR005302">
    <property type="entry name" value="MoCF_Sase_C"/>
</dbReference>
<name>A0A3S8Z852_9ACTO</name>
<dbReference type="GO" id="GO:0030170">
    <property type="term" value="F:pyridoxal phosphate binding"/>
    <property type="evidence" value="ECO:0007669"/>
    <property type="project" value="InterPro"/>
</dbReference>
<gene>
    <name evidence="2" type="ORF">EJO69_03680</name>
</gene>
<dbReference type="Pfam" id="PF03473">
    <property type="entry name" value="MOSC"/>
    <property type="match status" value="1"/>
</dbReference>
<feature type="domain" description="MOSC" evidence="1">
    <location>
        <begin position="28"/>
        <end position="161"/>
    </location>
</feature>
<reference evidence="2 3" key="1">
    <citation type="submission" date="2018-12" db="EMBL/GenBank/DDBJ databases">
        <title>Complete genome sequence of Flaviflexus salsibiostraticola KCTC 33148.</title>
        <authorList>
            <person name="Bae J.-W."/>
        </authorList>
    </citation>
    <scope>NUCLEOTIDE SEQUENCE [LARGE SCALE GENOMIC DNA]</scope>
    <source>
        <strain evidence="2 3">KCTC 33148</strain>
    </source>
</reference>
<dbReference type="SUPFAM" id="SSF50800">
    <property type="entry name" value="PK beta-barrel domain-like"/>
    <property type="match status" value="1"/>
</dbReference>
<dbReference type="RefSeq" id="WP_126039363.1">
    <property type="nucleotide sequence ID" value="NZ_CP034438.1"/>
</dbReference>
<dbReference type="Gene3D" id="2.40.33.20">
    <property type="entry name" value="PK beta-barrel domain-like"/>
    <property type="match status" value="1"/>
</dbReference>
<dbReference type="InterPro" id="IPR011037">
    <property type="entry name" value="Pyrv_Knase-like_insert_dom_sf"/>
</dbReference>
<dbReference type="PANTHER" id="PTHR30212:SF2">
    <property type="entry name" value="PROTEIN YIIM"/>
    <property type="match status" value="1"/>
</dbReference>
<dbReference type="EMBL" id="CP034438">
    <property type="protein sequence ID" value="AZN29506.1"/>
    <property type="molecule type" value="Genomic_DNA"/>
</dbReference>
<organism evidence="2 3">
    <name type="scientific">Flaviflexus salsibiostraticola</name>
    <dbReference type="NCBI Taxonomy" id="1282737"/>
    <lineage>
        <taxon>Bacteria</taxon>
        <taxon>Bacillati</taxon>
        <taxon>Actinomycetota</taxon>
        <taxon>Actinomycetes</taxon>
        <taxon>Actinomycetales</taxon>
        <taxon>Actinomycetaceae</taxon>
        <taxon>Flaviflexus</taxon>
    </lineage>
</organism>
<keyword evidence="3" id="KW-1185">Reference proteome</keyword>
<dbReference type="InterPro" id="IPR052353">
    <property type="entry name" value="Benzoxazolinone_Detox_Enz"/>
</dbReference>
<dbReference type="GO" id="GO:0003824">
    <property type="term" value="F:catalytic activity"/>
    <property type="evidence" value="ECO:0007669"/>
    <property type="project" value="InterPro"/>
</dbReference>
<sequence length="219" mass="24316">MLVTHICTVSALTPVDIGRVGVTAIDKKPVEGPVRVGRLGLWGDVQADRANHGGADKAVYAMSNEEMAWWERELGEELAPGVFGENLRVDGRVDDLIIGSRIRFGTALLEATGCRTPCRTFEWWRGEKGWMKRFIARGRSGTYFRVIEPGHAQAGDRLEVLSVPNHGVSAGGWFRERPAPAQDLIDSHNQGEFTLAPYVIKHMPSELREGIMPRDEQVQ</sequence>
<dbReference type="PROSITE" id="PS51340">
    <property type="entry name" value="MOSC"/>
    <property type="match status" value="1"/>
</dbReference>
<dbReference type="KEGG" id="fsl:EJO69_03680"/>